<dbReference type="InterPro" id="IPR037066">
    <property type="entry name" value="Plug_dom_sf"/>
</dbReference>
<feature type="domain" description="TonB-dependent receptor plug" evidence="8">
    <location>
        <begin position="158"/>
        <end position="261"/>
    </location>
</feature>
<evidence type="ECO:0000256" key="6">
    <source>
        <dbReference type="ARBA" id="ARBA00023237"/>
    </source>
</evidence>
<evidence type="ECO:0000256" key="1">
    <source>
        <dbReference type="ARBA" id="ARBA00004571"/>
    </source>
</evidence>
<evidence type="ECO:0000256" key="3">
    <source>
        <dbReference type="ARBA" id="ARBA00022452"/>
    </source>
</evidence>
<keyword evidence="4 7" id="KW-0812">Transmembrane</keyword>
<dbReference type="GO" id="GO:0015344">
    <property type="term" value="F:siderophore uptake transmembrane transporter activity"/>
    <property type="evidence" value="ECO:0007669"/>
    <property type="project" value="TreeGrafter"/>
</dbReference>
<protein>
    <submittedName>
        <fullName evidence="10">TonB-dependent receptor</fullName>
    </submittedName>
</protein>
<keyword evidence="5 7" id="KW-0472">Membrane</keyword>
<dbReference type="InterPro" id="IPR008969">
    <property type="entry name" value="CarboxyPept-like_regulatory"/>
</dbReference>
<dbReference type="PROSITE" id="PS52016">
    <property type="entry name" value="TONB_DEPENDENT_REC_3"/>
    <property type="match status" value="1"/>
</dbReference>
<dbReference type="InterPro" id="IPR039426">
    <property type="entry name" value="TonB-dep_rcpt-like"/>
</dbReference>
<organism evidence="10 11">
    <name type="scientific">Taibaiella soli</name>
    <dbReference type="NCBI Taxonomy" id="1649169"/>
    <lineage>
        <taxon>Bacteria</taxon>
        <taxon>Pseudomonadati</taxon>
        <taxon>Bacteroidota</taxon>
        <taxon>Chitinophagia</taxon>
        <taxon>Chitinophagales</taxon>
        <taxon>Chitinophagaceae</taxon>
        <taxon>Taibaiella</taxon>
    </lineage>
</organism>
<dbReference type="Pfam" id="PF07715">
    <property type="entry name" value="Plug"/>
    <property type="match status" value="1"/>
</dbReference>
<dbReference type="Pfam" id="PF14905">
    <property type="entry name" value="OMP_b-brl_3"/>
    <property type="match status" value="1"/>
</dbReference>
<dbReference type="InterPro" id="IPR012910">
    <property type="entry name" value="Plug_dom"/>
</dbReference>
<keyword evidence="11" id="KW-1185">Reference proteome</keyword>
<keyword evidence="3 7" id="KW-1134">Transmembrane beta strand</keyword>
<evidence type="ECO:0000256" key="5">
    <source>
        <dbReference type="ARBA" id="ARBA00023136"/>
    </source>
</evidence>
<name>A0A2W2BXX5_9BACT</name>
<dbReference type="GO" id="GO:0009279">
    <property type="term" value="C:cell outer membrane"/>
    <property type="evidence" value="ECO:0007669"/>
    <property type="project" value="UniProtKB-SubCell"/>
</dbReference>
<dbReference type="GO" id="GO:0044718">
    <property type="term" value="P:siderophore transmembrane transport"/>
    <property type="evidence" value="ECO:0007669"/>
    <property type="project" value="TreeGrafter"/>
</dbReference>
<dbReference type="EMBL" id="QKTW01000017">
    <property type="protein sequence ID" value="PZF72703.1"/>
    <property type="molecule type" value="Genomic_DNA"/>
</dbReference>
<evidence type="ECO:0000313" key="10">
    <source>
        <dbReference type="EMBL" id="PZF72703.1"/>
    </source>
</evidence>
<feature type="domain" description="Outer membrane protein beta-barrel" evidence="9">
    <location>
        <begin position="643"/>
        <end position="774"/>
    </location>
</feature>
<evidence type="ECO:0000256" key="2">
    <source>
        <dbReference type="ARBA" id="ARBA00022448"/>
    </source>
</evidence>
<accession>A0A2W2BXX5</accession>
<comment type="subcellular location">
    <subcellularLocation>
        <location evidence="1 7">Cell outer membrane</location>
        <topology evidence="1 7">Multi-pass membrane protein</topology>
    </subcellularLocation>
</comment>
<dbReference type="InterPro" id="IPR041700">
    <property type="entry name" value="OMP_b-brl_3"/>
</dbReference>
<dbReference type="PANTHER" id="PTHR30069">
    <property type="entry name" value="TONB-DEPENDENT OUTER MEMBRANE RECEPTOR"/>
    <property type="match status" value="1"/>
</dbReference>
<evidence type="ECO:0000256" key="7">
    <source>
        <dbReference type="PROSITE-ProRule" id="PRU01360"/>
    </source>
</evidence>
<dbReference type="Gene3D" id="2.40.170.20">
    <property type="entry name" value="TonB-dependent receptor, beta-barrel domain"/>
    <property type="match status" value="1"/>
</dbReference>
<keyword evidence="6 7" id="KW-0998">Cell outer membrane</keyword>
<dbReference type="Gene3D" id="2.170.130.10">
    <property type="entry name" value="TonB-dependent receptor, plug domain"/>
    <property type="match status" value="1"/>
</dbReference>
<dbReference type="OrthoDB" id="99480at2"/>
<evidence type="ECO:0000313" key="11">
    <source>
        <dbReference type="Proteomes" id="UP000248745"/>
    </source>
</evidence>
<evidence type="ECO:0000256" key="4">
    <source>
        <dbReference type="ARBA" id="ARBA00022692"/>
    </source>
</evidence>
<dbReference type="AlphaFoldDB" id="A0A2W2BXX5"/>
<sequence>MLPLILRRNYCHTKRCLTNLNCLPMATKQSLQYSQHRHRSRKGLWPSLILLITFALPHSIKAQQYTIHGKITAAATHEPLESVVVEVYGTQQNCLTNSNEIFSLDCKTDSILISHIGYQSKLVKASHDAMMHIELQRGDIQLKDITVGSGTRIETHKIMTSLDINRQPLKSSQDLLRLVPGLFISQHMGGGKAEQIFLRGFDADHGTDINISVDGLPVNMVTHAHGQGYADIHFLIPETVAAYDFGKGPYYTDKGDFTTAGFVAYTTKRTLDQNMVKIEAGQFHNYRAVAMINLLRAKKNKLDHNAYIAAEGFLTDGGPFKMPENFSRYNVFGKYNQQLSQNTCMTLTASYFTSDWRTSGEIPDRAVSEGYISDQWGVLDSNQRGHTQRLNAGLKLCSNLPHGWTFDNTLWYSHYTFNLISNMSYYYYFPVAGDEFSQHEKRDMIFYNSRITRAANIGNTVFTTTAGAGLRDDIVSPLGTDHTEAGKFIGYFQAGKAHELNANSYADETIKAGRWLINIGIRADYFQFRYQDLLPQSDSATTLSTVNKTVVSPKINLMYNASKTTQLYLKAGKGFHSNDARVAVANKGFEVIPYAYGLDLGINWKPFPNLFVNSAVWYLYLQQEFTFGQDLSDQVEGAVAPSGSTSRMGIDFSTRYQCTSWLSADVNINLAHPRYVDSASGHNYIEQAPTFTSTAALGFHFKNGLNGGVGYRYLRNRAANSDYTITAHGYFITQLTVNYTRKRYELGIAIDNLLNTRWNESEIVYTSQLKNEVNPTDQISFTPGIPFFAKLKLAVFF</sequence>
<proteinExistence type="inferred from homology"/>
<gene>
    <name evidence="10" type="ORF">DN068_12625</name>
</gene>
<dbReference type="SUPFAM" id="SSF49464">
    <property type="entry name" value="Carboxypeptidase regulatory domain-like"/>
    <property type="match status" value="1"/>
</dbReference>
<dbReference type="Proteomes" id="UP000248745">
    <property type="component" value="Unassembled WGS sequence"/>
</dbReference>
<evidence type="ECO:0000259" key="8">
    <source>
        <dbReference type="Pfam" id="PF07715"/>
    </source>
</evidence>
<dbReference type="SUPFAM" id="SSF56935">
    <property type="entry name" value="Porins"/>
    <property type="match status" value="1"/>
</dbReference>
<dbReference type="PANTHER" id="PTHR30069:SF36">
    <property type="entry name" value="BLL6948 PROTEIN"/>
    <property type="match status" value="1"/>
</dbReference>
<dbReference type="InterPro" id="IPR036942">
    <property type="entry name" value="Beta-barrel_TonB_sf"/>
</dbReference>
<comment type="caution">
    <text evidence="10">The sequence shown here is derived from an EMBL/GenBank/DDBJ whole genome shotgun (WGS) entry which is preliminary data.</text>
</comment>
<keyword evidence="2 7" id="KW-0813">Transport</keyword>
<keyword evidence="10" id="KW-0675">Receptor</keyword>
<reference evidence="10 11" key="1">
    <citation type="submission" date="2018-06" db="EMBL/GenBank/DDBJ databases">
        <title>Mucibacter soli gen. nov., sp. nov., a new member of the family Chitinophagaceae producing mucin.</title>
        <authorList>
            <person name="Kim M.-K."/>
            <person name="Park S."/>
            <person name="Kim T.-S."/>
            <person name="Joung Y."/>
            <person name="Han J.-H."/>
            <person name="Kim S.B."/>
        </authorList>
    </citation>
    <scope>NUCLEOTIDE SEQUENCE [LARGE SCALE GENOMIC DNA]</scope>
    <source>
        <strain evidence="10 11">R1-15</strain>
    </source>
</reference>
<comment type="similarity">
    <text evidence="7">Belongs to the TonB-dependent receptor family.</text>
</comment>
<evidence type="ECO:0000259" key="9">
    <source>
        <dbReference type="Pfam" id="PF14905"/>
    </source>
</evidence>